<dbReference type="EMBL" id="VZTM01038953">
    <property type="protein sequence ID" value="NXT02468.1"/>
    <property type="molecule type" value="Genomic_DNA"/>
</dbReference>
<accession>A0A7L2ZBI1</accession>
<reference evidence="1 2" key="1">
    <citation type="submission" date="2019-09" db="EMBL/GenBank/DDBJ databases">
        <title>Bird 10,000 Genomes (B10K) Project - Family phase.</title>
        <authorList>
            <person name="Zhang G."/>
        </authorList>
    </citation>
    <scope>NUCLEOTIDE SEQUENCE [LARGE SCALE GENOMIC DNA]</scope>
    <source>
        <strain evidence="1">B10K-DU-002-59</strain>
        <tissue evidence="1">Muscle</tissue>
    </source>
</reference>
<keyword evidence="2" id="KW-1185">Reference proteome</keyword>
<protein>
    <submittedName>
        <fullName evidence="1">IPIL1 protein</fullName>
    </submittedName>
</protein>
<dbReference type="OrthoDB" id="9390510at2759"/>
<sequence length="145" mass="16625">AWNIQEKSIYYRLLVFLQPPPGHSFRLELDTTQELPGRPSNIHVVLECVCWKKQRLGSSMCFLHHQEHNLPGDRHSFMLQNLCTGSCLDMEKVACWVQLLVTSAWQFLPESQDCQLTVLPSTLSCKFQLASIAEITIFTEMVFAV</sequence>
<dbReference type="AlphaFoldDB" id="A0A7L2ZBI1"/>
<dbReference type="Proteomes" id="UP000550086">
    <property type="component" value="Unassembled WGS sequence"/>
</dbReference>
<evidence type="ECO:0000313" key="1">
    <source>
        <dbReference type="EMBL" id="NXT02468.1"/>
    </source>
</evidence>
<gene>
    <name evidence="1" type="primary">Itpripl1_1</name>
    <name evidence="1" type="ORF">JACJAC_R14089</name>
</gene>
<evidence type="ECO:0000313" key="2">
    <source>
        <dbReference type="Proteomes" id="UP000550086"/>
    </source>
</evidence>
<feature type="non-terminal residue" evidence="1">
    <location>
        <position position="145"/>
    </location>
</feature>
<organism evidence="1 2">
    <name type="scientific">Jacana jacana</name>
    <name type="common">Wattled jacana</name>
    <name type="synonym">Parra jacana</name>
    <dbReference type="NCBI Taxonomy" id="54508"/>
    <lineage>
        <taxon>Eukaryota</taxon>
        <taxon>Metazoa</taxon>
        <taxon>Chordata</taxon>
        <taxon>Craniata</taxon>
        <taxon>Vertebrata</taxon>
        <taxon>Euteleostomi</taxon>
        <taxon>Archelosauria</taxon>
        <taxon>Archosauria</taxon>
        <taxon>Dinosauria</taxon>
        <taxon>Saurischia</taxon>
        <taxon>Theropoda</taxon>
        <taxon>Coelurosauria</taxon>
        <taxon>Aves</taxon>
        <taxon>Neognathae</taxon>
        <taxon>Neoaves</taxon>
        <taxon>Charadriiformes</taxon>
        <taxon>Jacanidae</taxon>
        <taxon>Jacana</taxon>
    </lineage>
</organism>
<name>A0A7L2ZBI1_JACJC</name>
<feature type="non-terminal residue" evidence="1">
    <location>
        <position position="1"/>
    </location>
</feature>
<comment type="caution">
    <text evidence="1">The sequence shown here is derived from an EMBL/GenBank/DDBJ whole genome shotgun (WGS) entry which is preliminary data.</text>
</comment>
<proteinExistence type="predicted"/>